<dbReference type="Proteomes" id="UP001595699">
    <property type="component" value="Unassembled WGS sequence"/>
</dbReference>
<keyword evidence="3 6" id="KW-0436">Ligase</keyword>
<dbReference type="InterPro" id="IPR050191">
    <property type="entry name" value="ATP-dep_DNA_ligase"/>
</dbReference>
<dbReference type="PANTHER" id="PTHR45674:SF4">
    <property type="entry name" value="DNA LIGASE 1"/>
    <property type="match status" value="1"/>
</dbReference>
<comment type="similarity">
    <text evidence="1">Belongs to the ATP-dependent DNA ligase family.</text>
</comment>
<evidence type="ECO:0000313" key="6">
    <source>
        <dbReference type="EMBL" id="MFC3760209.1"/>
    </source>
</evidence>
<dbReference type="SUPFAM" id="SSF56091">
    <property type="entry name" value="DNA ligase/mRNA capping enzyme, catalytic domain"/>
    <property type="match status" value="1"/>
</dbReference>
<dbReference type="CDD" id="cd07971">
    <property type="entry name" value="OBF_DNA_ligase_LigD"/>
    <property type="match status" value="1"/>
</dbReference>
<accession>A0ABV7Y838</accession>
<dbReference type="PANTHER" id="PTHR45674">
    <property type="entry name" value="DNA LIGASE 1/3 FAMILY MEMBER"/>
    <property type="match status" value="1"/>
</dbReference>
<dbReference type="InterPro" id="IPR012340">
    <property type="entry name" value="NA-bd_OB-fold"/>
</dbReference>
<protein>
    <recommendedName>
        <fullName evidence="2">DNA ligase (ATP)</fullName>
        <ecNumber evidence="2">6.5.1.1</ecNumber>
    </recommendedName>
</protein>
<dbReference type="InterPro" id="IPR016059">
    <property type="entry name" value="DNA_ligase_ATP-dep_CS"/>
</dbReference>
<sequence length="324" mass="36083">MERRGLPMVPPMLAVNGELPPAHEEDRWSYEMKWDGVRAVAYVDPGGVELYARSGRDVTANYPELAGIAEHLDRPAIVDGEVVAFDPTGRVSFAALQPRIQAREPRHIRALLAKQSVVYLVFDVLSLDGESLLDHTYAERREVLLDLEIAGPHWQTPPTFEGLAGPAMEVSAAQNLEGVVAKRLDSTYEPGRRSHAWIKVKHVRTQEVVIGGWRPGEGAREGMLGSVLCGVYEEGGLRYVGRVGSGFDHRKLVEMRRKLAPLARDTSPFDSPLPRLDARGAHWVEPELVGEAAFALWTPDGRLWHPTWRGLREDKSPEDVVRES</sequence>
<dbReference type="InterPro" id="IPR014146">
    <property type="entry name" value="LigD_ligase_dom"/>
</dbReference>
<evidence type="ECO:0000313" key="7">
    <source>
        <dbReference type="Proteomes" id="UP001595699"/>
    </source>
</evidence>
<keyword evidence="7" id="KW-1185">Reference proteome</keyword>
<evidence type="ECO:0000259" key="5">
    <source>
        <dbReference type="PROSITE" id="PS50160"/>
    </source>
</evidence>
<dbReference type="Gene3D" id="2.40.50.140">
    <property type="entry name" value="Nucleic acid-binding proteins"/>
    <property type="match status" value="1"/>
</dbReference>
<name>A0ABV7Y838_9ACTN</name>
<dbReference type="NCBIfam" id="TIGR02779">
    <property type="entry name" value="NHEJ_ligase_lig"/>
    <property type="match status" value="1"/>
</dbReference>
<dbReference type="PROSITE" id="PS00333">
    <property type="entry name" value="DNA_LIGASE_A2"/>
    <property type="match status" value="1"/>
</dbReference>
<evidence type="ECO:0000256" key="1">
    <source>
        <dbReference type="ARBA" id="ARBA00007572"/>
    </source>
</evidence>
<dbReference type="CDD" id="cd07906">
    <property type="entry name" value="Adenylation_DNA_ligase_LigD_LigC"/>
    <property type="match status" value="1"/>
</dbReference>
<gene>
    <name evidence="6" type="primary">ligD</name>
    <name evidence="6" type="ORF">ACFOUW_05125</name>
</gene>
<comment type="catalytic activity">
    <reaction evidence="4">
        <text>ATP + (deoxyribonucleotide)n-3'-hydroxyl + 5'-phospho-(deoxyribonucleotide)m = (deoxyribonucleotide)n+m + AMP + diphosphate.</text>
        <dbReference type="EC" id="6.5.1.1"/>
    </reaction>
</comment>
<dbReference type="InterPro" id="IPR012310">
    <property type="entry name" value="DNA_ligase_ATP-dep_cent"/>
</dbReference>
<dbReference type="RefSeq" id="WP_205119988.1">
    <property type="nucleotide sequence ID" value="NZ_JAFBCM010000001.1"/>
</dbReference>
<proteinExistence type="inferred from homology"/>
<dbReference type="SUPFAM" id="SSF50249">
    <property type="entry name" value="Nucleic acid-binding proteins"/>
    <property type="match status" value="1"/>
</dbReference>
<dbReference type="Gene3D" id="3.30.1490.70">
    <property type="match status" value="1"/>
</dbReference>
<dbReference type="PROSITE" id="PS50160">
    <property type="entry name" value="DNA_LIGASE_A3"/>
    <property type="match status" value="1"/>
</dbReference>
<dbReference type="Pfam" id="PF01068">
    <property type="entry name" value="DNA_ligase_A_M"/>
    <property type="match status" value="1"/>
</dbReference>
<reference evidence="7" key="1">
    <citation type="journal article" date="2019" name="Int. J. Syst. Evol. Microbiol.">
        <title>The Global Catalogue of Microorganisms (GCM) 10K type strain sequencing project: providing services to taxonomists for standard genome sequencing and annotation.</title>
        <authorList>
            <consortium name="The Broad Institute Genomics Platform"/>
            <consortium name="The Broad Institute Genome Sequencing Center for Infectious Disease"/>
            <person name="Wu L."/>
            <person name="Ma J."/>
        </authorList>
    </citation>
    <scope>NUCLEOTIDE SEQUENCE [LARGE SCALE GENOMIC DNA]</scope>
    <source>
        <strain evidence="7">CGMCC 4.7241</strain>
    </source>
</reference>
<dbReference type="EMBL" id="JBHRZH010000004">
    <property type="protein sequence ID" value="MFC3760209.1"/>
    <property type="molecule type" value="Genomic_DNA"/>
</dbReference>
<dbReference type="GO" id="GO:0016874">
    <property type="term" value="F:ligase activity"/>
    <property type="evidence" value="ECO:0007669"/>
    <property type="project" value="UniProtKB-KW"/>
</dbReference>
<dbReference type="InterPro" id="IPR012309">
    <property type="entry name" value="DNA_ligase_ATP-dep_C"/>
</dbReference>
<organism evidence="6 7">
    <name type="scientific">Tenggerimyces flavus</name>
    <dbReference type="NCBI Taxonomy" id="1708749"/>
    <lineage>
        <taxon>Bacteria</taxon>
        <taxon>Bacillati</taxon>
        <taxon>Actinomycetota</taxon>
        <taxon>Actinomycetes</taxon>
        <taxon>Propionibacteriales</taxon>
        <taxon>Nocardioidaceae</taxon>
        <taxon>Tenggerimyces</taxon>
    </lineage>
</organism>
<feature type="domain" description="ATP-dependent DNA ligase family profile" evidence="5">
    <location>
        <begin position="110"/>
        <end position="233"/>
    </location>
</feature>
<evidence type="ECO:0000256" key="2">
    <source>
        <dbReference type="ARBA" id="ARBA00012727"/>
    </source>
</evidence>
<dbReference type="Gene3D" id="3.30.470.30">
    <property type="entry name" value="DNA ligase/mRNA capping enzyme"/>
    <property type="match status" value="1"/>
</dbReference>
<evidence type="ECO:0000256" key="4">
    <source>
        <dbReference type="ARBA" id="ARBA00034003"/>
    </source>
</evidence>
<evidence type="ECO:0000256" key="3">
    <source>
        <dbReference type="ARBA" id="ARBA00022598"/>
    </source>
</evidence>
<comment type="caution">
    <text evidence="6">The sequence shown here is derived from an EMBL/GenBank/DDBJ whole genome shotgun (WGS) entry which is preliminary data.</text>
</comment>
<dbReference type="Pfam" id="PF04679">
    <property type="entry name" value="DNA_ligase_A_C"/>
    <property type="match status" value="1"/>
</dbReference>
<dbReference type="EC" id="6.5.1.1" evidence="2"/>